<dbReference type="EMBL" id="UYWX01020560">
    <property type="protein sequence ID" value="VDM33302.1"/>
    <property type="molecule type" value="Genomic_DNA"/>
</dbReference>
<dbReference type="PANTHER" id="PTHR24115">
    <property type="entry name" value="KINESIN-RELATED"/>
    <property type="match status" value="1"/>
</dbReference>
<evidence type="ECO:0000313" key="8">
    <source>
        <dbReference type="EMBL" id="VDM33302.1"/>
    </source>
</evidence>
<keyword evidence="4" id="KW-0206">Cytoskeleton</keyword>
<dbReference type="AlphaFoldDB" id="A0A158RF30"/>
<evidence type="ECO:0000256" key="3">
    <source>
        <dbReference type="ARBA" id="ARBA00022840"/>
    </source>
</evidence>
<evidence type="ECO:0000256" key="5">
    <source>
        <dbReference type="PROSITE-ProRule" id="PRU00283"/>
    </source>
</evidence>
<evidence type="ECO:0000259" key="7">
    <source>
        <dbReference type="PROSITE" id="PS50067"/>
    </source>
</evidence>
<accession>A0A158RF30</accession>
<dbReference type="GO" id="GO:0016887">
    <property type="term" value="F:ATP hydrolysis activity"/>
    <property type="evidence" value="ECO:0007669"/>
    <property type="project" value="TreeGrafter"/>
</dbReference>
<evidence type="ECO:0000313" key="9">
    <source>
        <dbReference type="Proteomes" id="UP000274429"/>
    </source>
</evidence>
<feature type="domain" description="Kinesin motor" evidence="7">
    <location>
        <begin position="1"/>
        <end position="445"/>
    </location>
</feature>
<dbReference type="GO" id="GO:0008017">
    <property type="term" value="F:microtubule binding"/>
    <property type="evidence" value="ECO:0007669"/>
    <property type="project" value="InterPro"/>
</dbReference>
<dbReference type="GO" id="GO:0005871">
    <property type="term" value="C:kinesin complex"/>
    <property type="evidence" value="ECO:0007669"/>
    <property type="project" value="TreeGrafter"/>
</dbReference>
<dbReference type="Proteomes" id="UP000274429">
    <property type="component" value="Unassembled WGS sequence"/>
</dbReference>
<evidence type="ECO:0000256" key="2">
    <source>
        <dbReference type="ARBA" id="ARBA00022741"/>
    </source>
</evidence>
<reference evidence="8 9" key="2">
    <citation type="submission" date="2018-11" db="EMBL/GenBank/DDBJ databases">
        <authorList>
            <consortium name="Pathogen Informatics"/>
        </authorList>
    </citation>
    <scope>NUCLEOTIDE SEQUENCE [LARGE SCALE GENOMIC DNA]</scope>
</reference>
<protein>
    <submittedName>
        <fullName evidence="10">Kinesin motor domain-containing protein</fullName>
    </submittedName>
</protein>
<gene>
    <name evidence="8" type="ORF">TTAC_LOCUS8676</name>
</gene>
<keyword evidence="9" id="KW-1185">Reference proteome</keyword>
<dbReference type="InterPro" id="IPR036961">
    <property type="entry name" value="Kinesin_motor_dom_sf"/>
</dbReference>
<comment type="similarity">
    <text evidence="5">Belongs to the TRAFAC class myosin-kinesin ATPase superfamily. Kinesin family.</text>
</comment>
<evidence type="ECO:0000313" key="10">
    <source>
        <dbReference type="WBParaSite" id="TTAC_0000869101-mRNA-1"/>
    </source>
</evidence>
<dbReference type="GO" id="GO:0007018">
    <property type="term" value="P:microtubule-based movement"/>
    <property type="evidence" value="ECO:0007669"/>
    <property type="project" value="InterPro"/>
</dbReference>
<keyword evidence="2 5" id="KW-0547">Nucleotide-binding</keyword>
<dbReference type="GO" id="GO:0005874">
    <property type="term" value="C:microtubule"/>
    <property type="evidence" value="ECO:0007669"/>
    <property type="project" value="TreeGrafter"/>
</dbReference>
<dbReference type="InterPro" id="IPR027640">
    <property type="entry name" value="Kinesin-like_fam"/>
</dbReference>
<dbReference type="Pfam" id="PF00225">
    <property type="entry name" value="Kinesin"/>
    <property type="match status" value="2"/>
</dbReference>
<reference evidence="10" key="1">
    <citation type="submission" date="2016-04" db="UniProtKB">
        <authorList>
            <consortium name="WormBaseParasite"/>
        </authorList>
    </citation>
    <scope>IDENTIFICATION</scope>
</reference>
<evidence type="ECO:0000256" key="4">
    <source>
        <dbReference type="ARBA" id="ARBA00023212"/>
    </source>
</evidence>
<proteinExistence type="inferred from homology"/>
<dbReference type="SMART" id="SM00129">
    <property type="entry name" value="KISc"/>
    <property type="match status" value="1"/>
</dbReference>
<evidence type="ECO:0000256" key="1">
    <source>
        <dbReference type="ARBA" id="ARBA00004245"/>
    </source>
</evidence>
<dbReference type="WBParaSite" id="TTAC_0000869101-mRNA-1">
    <property type="protein sequence ID" value="TTAC_0000869101-mRNA-1"/>
    <property type="gene ID" value="TTAC_0000869101"/>
</dbReference>
<keyword evidence="5" id="KW-0505">Motor protein</keyword>
<dbReference type="STRING" id="6205.A0A158RF30"/>
<evidence type="ECO:0000256" key="6">
    <source>
        <dbReference type="SAM" id="MobiDB-lite"/>
    </source>
</evidence>
<dbReference type="InterPro" id="IPR027417">
    <property type="entry name" value="P-loop_NTPase"/>
</dbReference>
<dbReference type="PROSITE" id="PS50067">
    <property type="entry name" value="KINESIN_MOTOR_2"/>
    <property type="match status" value="1"/>
</dbReference>
<dbReference type="SUPFAM" id="SSF52540">
    <property type="entry name" value="P-loop containing nucleoside triphosphate hydrolases"/>
    <property type="match status" value="2"/>
</dbReference>
<dbReference type="GO" id="GO:0005524">
    <property type="term" value="F:ATP binding"/>
    <property type="evidence" value="ECO:0007669"/>
    <property type="project" value="UniProtKB-UniRule"/>
</dbReference>
<dbReference type="GO" id="GO:0003777">
    <property type="term" value="F:microtubule motor activity"/>
    <property type="evidence" value="ECO:0007669"/>
    <property type="project" value="InterPro"/>
</dbReference>
<dbReference type="InterPro" id="IPR001752">
    <property type="entry name" value="Kinesin_motor_dom"/>
</dbReference>
<keyword evidence="4" id="KW-0963">Cytoplasm</keyword>
<feature type="binding site" evidence="5">
    <location>
        <begin position="52"/>
        <end position="59"/>
    </location>
    <ligand>
        <name>ATP</name>
        <dbReference type="ChEBI" id="CHEBI:30616"/>
    </ligand>
</feature>
<sequence>MVGGSPRQCNFDYIFNPKDSFLESQKEIFKCIGLKAVEECLDGFNCSIFAYGMTGTGKTYTIFGTKALFESALCRMPNDTFLEISFFEIYNEHVYDLLVQTPEDETAKVSLRVREHPEDGPYVENLSKHAVSHLDDVQRLIDSGTALRATTETVANSKSSRSHSIFTIYINQNVKSSSGISSLQSKLHLIDLAGSEKVRHALGPCYLSETKSINKSLCTLSLVIRKLGKPSRIIGATATYRDFPVGIGDEKTNVGHPNWPPNELPSLRDCNKGRCKTEIVHMIPSGVALGVHTLSVKYEDEVTIKHRRLSCLLHRTVFGDFPARRLFSSFTPQTLITGPPAVLYFIQYLFPHFFCSSLAEMAREEAPSAPHSSLSSPTPFNHLLMQLPRQQKVHIPYRDSKLTWLLRDSLGGNSKTAVVITVSSSELCLHETLHSLRFARRIKMIKNHPIRNQASNRGDSNPLLVEINRLKDEIDGWRKLPLQRGGLHLQLHRHKGLQTSLDDILSTLEWFWTRDFSKRIHSTGSSTNLLSTDSLDILLPLQMDEEIQQFKHSTGSNPYVPEFIPLPSIKSPVSMLNLKAEKALNSLNIATANEKCPEPQLQAVGLRVGSWTNLKLLQTRYQIKPGDSTDYDDGSSLWRPHGVPSPEMSPDVEAEALTTVTSLRSSTSSSGVLHEEIHSLGNYRGDKRRLLGKGVGMGRIPTGRFEFGFDGCMSGCVASCLPDVSPKWTQTNSNAKKRPWKRTTHDNCSLTGYDRSQSSNETLTLSRQEDLVFKNRRSEGINSCNGLARSSSVFVDTDDDGYEHTAISQLLLQVTDLLANTTREDVDLKLQFSPYTRQSLEAELNHLSVHDQMQRLPTLKALLLQTTSPQAPLSTNREELCQLESELFAFLANNKDEQELDPLVKLHRCLASRRIQPPYNRFLQLHLQSLLQHPHVQESEEMKQELCDFLCRLEASPQGVNLTSKDANFLLELVTMTNASVFSAVSTPPTIFSHQDSPLIVAAMKIAHMSVKLQKLAEEGQIASDVQRSVLKEAQSLVSVGETSSCPSVQFYTKVIPHCDQLQLTHLLTDLLKASNSTPTYQISTKQAKDLSTLSTRLGEVALMCAKFKVAKTHHLVKNRFRLSSTNFQRVCVISKEHHQLIKDALLLVTAAGIAKSLEVEPLLHLLDGDADVELGEEDAAYLEHLLTSAIDFRASSSIPWQQLDKSSRTPPTSNAREDFILPMDSSVVGNPFALAQTPEPLGTVDTTISEFFNQKNENAYENESLIKPTEGDSPL</sequence>
<dbReference type="PROSITE" id="PS00411">
    <property type="entry name" value="KINESIN_MOTOR_1"/>
    <property type="match status" value="1"/>
</dbReference>
<feature type="region of interest" description="Disordered" evidence="6">
    <location>
        <begin position="730"/>
        <end position="761"/>
    </location>
</feature>
<feature type="compositionally biased region" description="Polar residues" evidence="6">
    <location>
        <begin position="746"/>
        <end position="761"/>
    </location>
</feature>
<keyword evidence="3 5" id="KW-0067">ATP-binding</keyword>
<dbReference type="Gene3D" id="3.40.850.10">
    <property type="entry name" value="Kinesin motor domain"/>
    <property type="match status" value="2"/>
</dbReference>
<dbReference type="OrthoDB" id="3176171at2759"/>
<name>A0A158RF30_HYDTA</name>
<dbReference type="PRINTS" id="PR00380">
    <property type="entry name" value="KINESINHEAVY"/>
</dbReference>
<comment type="subcellular location">
    <subcellularLocation>
        <location evidence="1">Cytoplasm</location>
        <location evidence="1">Cytoskeleton</location>
    </subcellularLocation>
</comment>
<organism evidence="10">
    <name type="scientific">Hydatigena taeniaeformis</name>
    <name type="common">Feline tapeworm</name>
    <name type="synonym">Taenia taeniaeformis</name>
    <dbReference type="NCBI Taxonomy" id="6205"/>
    <lineage>
        <taxon>Eukaryota</taxon>
        <taxon>Metazoa</taxon>
        <taxon>Spiralia</taxon>
        <taxon>Lophotrochozoa</taxon>
        <taxon>Platyhelminthes</taxon>
        <taxon>Cestoda</taxon>
        <taxon>Eucestoda</taxon>
        <taxon>Cyclophyllidea</taxon>
        <taxon>Taeniidae</taxon>
        <taxon>Hydatigera</taxon>
    </lineage>
</organism>
<dbReference type="InterPro" id="IPR019821">
    <property type="entry name" value="Kinesin_motor_CS"/>
</dbReference>